<comment type="caution">
    <text evidence="3">The sequence shown here is derived from an EMBL/GenBank/DDBJ whole genome shotgun (WGS) entry which is preliminary data.</text>
</comment>
<gene>
    <name evidence="3" type="ORF">V6242_11510</name>
</gene>
<dbReference type="EMBL" id="JBAKAR010000009">
    <property type="protein sequence ID" value="MEL0613773.1"/>
    <property type="molecule type" value="Genomic_DNA"/>
</dbReference>
<evidence type="ECO:0000313" key="4">
    <source>
        <dbReference type="Proteomes" id="UP001379949"/>
    </source>
</evidence>
<evidence type="ECO:0000256" key="1">
    <source>
        <dbReference type="SAM" id="MobiDB-lite"/>
    </source>
</evidence>
<feature type="region of interest" description="Disordered" evidence="1">
    <location>
        <begin position="316"/>
        <end position="350"/>
    </location>
</feature>
<proteinExistence type="predicted"/>
<protein>
    <submittedName>
        <fullName evidence="3">YjbH domain-containing protein</fullName>
    </submittedName>
</protein>
<dbReference type="Pfam" id="PF06082">
    <property type="entry name" value="YjbH"/>
    <property type="match status" value="1"/>
</dbReference>
<keyword evidence="2" id="KW-0732">Signal</keyword>
<feature type="signal peptide" evidence="2">
    <location>
        <begin position="1"/>
        <end position="21"/>
    </location>
</feature>
<accession>A0ABU9G5L7</accession>
<reference evidence="3 4" key="1">
    <citation type="submission" date="2024-02" db="EMBL/GenBank/DDBJ databases">
        <title>Bacteria isolated from the canopy kelp, Nereocystis luetkeana.</title>
        <authorList>
            <person name="Pfister C.A."/>
            <person name="Younker I.T."/>
            <person name="Light S.H."/>
        </authorList>
    </citation>
    <scope>NUCLEOTIDE SEQUENCE [LARGE SCALE GENOMIC DNA]</scope>
    <source>
        <strain evidence="3 4">TI.4.07</strain>
    </source>
</reference>
<sequence>MSLFKMCFAAGLLLPCISTWGAWTDQVTPSRDDFGGMGLMQMPSARMAPEGDMSINYSRIDPYVFGTINMQPLSWFNASIRYVDITNRLYGPEELSGSQSYKDKGIDIKLRLWEESYYLPDISLGFQDLGGTGLFSSEFINATKRIGPFDITLGVAWGYLGAAGDISNPACMASDRFCERTRDSDNGGSINTSSFFSGDGAAVFAGVEYQTPWQPLTLKLEYDGNDYQSEPLDNNLEQDSRFNIGASLKVTDSLDLQLAYERGNTLAFGVTFHGNVITDVVTLKHDPEPIFLKARPAVFQGESVDYRAAPLIAESSHPEGPVVKNQLTNDNDSNLMDVGPNHPAFSSSSFSPAEVASLSHSSAQTKASRAPAVKSIEPEAKATNATETDWDQVANQLANNAGLAPTAIYQSEHSLTIIGSQTKYRDRKQADERIAAIAYNATDENIGQFKVIEEANGLAQTETQIGRAAFIEQHDHEGDFNQAPSLAYVTDPQAYQGEEVWSKPYDPLSFSLTPGMNQSVGGPDGFFLYQVILKGGATLQLTDNFSFSGSISANMLNNYDNFKYDAPSNLPRVRTYIREYLTTSDFGVNDLQATWFGNPAKNWYTQVYGGYLEYMYGGVGGEILYRPLGSRWAIGADLDAVKQRDFDQRFGFRDYQTVLGHINLYYQSPWDGVSAELNVGRYLAKDDGATLTVTREFSNGFRIGAYATMTNVSSEDYGEGSFTKGVFMSFPFDQITTSSTVKRGSVGWTPLTRDGGQKLIHKYSLYDMTEQRGYYEYEKR</sequence>
<feature type="chain" id="PRO_5046552871" evidence="2">
    <location>
        <begin position="22"/>
        <end position="780"/>
    </location>
</feature>
<evidence type="ECO:0000256" key="2">
    <source>
        <dbReference type="SAM" id="SignalP"/>
    </source>
</evidence>
<organism evidence="3 4">
    <name type="scientific">Marinomonas arenicola</name>
    <dbReference type="NCBI Taxonomy" id="569601"/>
    <lineage>
        <taxon>Bacteria</taxon>
        <taxon>Pseudomonadati</taxon>
        <taxon>Pseudomonadota</taxon>
        <taxon>Gammaproteobacteria</taxon>
        <taxon>Oceanospirillales</taxon>
        <taxon>Oceanospirillaceae</taxon>
        <taxon>Marinomonas</taxon>
    </lineage>
</organism>
<dbReference type="InterPro" id="IPR010344">
    <property type="entry name" value="YbjH"/>
</dbReference>
<dbReference type="Proteomes" id="UP001379949">
    <property type="component" value="Unassembled WGS sequence"/>
</dbReference>
<dbReference type="RefSeq" id="WP_341567445.1">
    <property type="nucleotide sequence ID" value="NZ_JBAKAR010000009.1"/>
</dbReference>
<name>A0ABU9G5L7_9GAMM</name>
<feature type="compositionally biased region" description="Polar residues" evidence="1">
    <location>
        <begin position="325"/>
        <end position="334"/>
    </location>
</feature>
<evidence type="ECO:0000313" key="3">
    <source>
        <dbReference type="EMBL" id="MEL0613773.1"/>
    </source>
</evidence>
<keyword evidence="4" id="KW-1185">Reference proteome</keyword>